<accession>A0A6J6LJ66</accession>
<proteinExistence type="predicted"/>
<feature type="domain" description="Glycosyltransferase 2-like" evidence="1">
    <location>
        <begin position="13"/>
        <end position="183"/>
    </location>
</feature>
<dbReference type="InterPro" id="IPR050834">
    <property type="entry name" value="Glycosyltransf_2"/>
</dbReference>
<organism evidence="2">
    <name type="scientific">freshwater metagenome</name>
    <dbReference type="NCBI Taxonomy" id="449393"/>
    <lineage>
        <taxon>unclassified sequences</taxon>
        <taxon>metagenomes</taxon>
        <taxon>ecological metagenomes</taxon>
    </lineage>
</organism>
<dbReference type="InterPro" id="IPR029044">
    <property type="entry name" value="Nucleotide-diphossugar_trans"/>
</dbReference>
<protein>
    <submittedName>
        <fullName evidence="2">Unannotated protein</fullName>
    </submittedName>
</protein>
<evidence type="ECO:0000259" key="1">
    <source>
        <dbReference type="Pfam" id="PF00535"/>
    </source>
</evidence>
<dbReference type="PANTHER" id="PTHR43685:SF2">
    <property type="entry name" value="GLYCOSYLTRANSFERASE 2-LIKE DOMAIN-CONTAINING PROTEIN"/>
    <property type="match status" value="1"/>
</dbReference>
<dbReference type="PANTHER" id="PTHR43685">
    <property type="entry name" value="GLYCOSYLTRANSFERASE"/>
    <property type="match status" value="1"/>
</dbReference>
<dbReference type="AlphaFoldDB" id="A0A6J6LJ66"/>
<dbReference type="InterPro" id="IPR001173">
    <property type="entry name" value="Glyco_trans_2-like"/>
</dbReference>
<dbReference type="Pfam" id="PF00535">
    <property type="entry name" value="Glycos_transf_2"/>
    <property type="match status" value="1"/>
</dbReference>
<reference evidence="2" key="1">
    <citation type="submission" date="2020-05" db="EMBL/GenBank/DDBJ databases">
        <authorList>
            <person name="Chiriac C."/>
            <person name="Salcher M."/>
            <person name="Ghai R."/>
            <person name="Kavagutti S V."/>
        </authorList>
    </citation>
    <scope>NUCLEOTIDE SEQUENCE</scope>
</reference>
<evidence type="ECO:0000313" key="2">
    <source>
        <dbReference type="EMBL" id="CAB4660649.1"/>
    </source>
</evidence>
<sequence>MRANYDDEMPLVTIVMRTYERPVMLARALTSVQKQTFTDWSVVIVNNGGVPSRVDDVVTVARLASPSSDIHVLHLDDRVGMEEASNIALQASSSEYFVIHDDDDTWKPAFLERTVAAMSTHHDAAAIVTGVTKIHELSRGKTLRPQASEDFYLTQERLTFDGMLGNNTFPPIAALFRRSLLNTVGMFDATLPVLGDWEFNLRAITAGPFVFVPERLANYHIRTPDSDVATGNSITVGRDRHRETKVLLHERWMSESTPDGTNKGEAAKSAHEEFERQEAQTLVAHQPVRRSFVVRQGVRVLRVLRHPSAGIRGAVRRLRRVTGR</sequence>
<dbReference type="SUPFAM" id="SSF53448">
    <property type="entry name" value="Nucleotide-diphospho-sugar transferases"/>
    <property type="match status" value="1"/>
</dbReference>
<name>A0A6J6LJ66_9ZZZZ</name>
<gene>
    <name evidence="2" type="ORF">UFOPK2169_01384</name>
</gene>
<dbReference type="Gene3D" id="3.90.550.10">
    <property type="entry name" value="Spore Coat Polysaccharide Biosynthesis Protein SpsA, Chain A"/>
    <property type="match status" value="1"/>
</dbReference>
<dbReference type="EMBL" id="CAEZWE010000066">
    <property type="protein sequence ID" value="CAB4660649.1"/>
    <property type="molecule type" value="Genomic_DNA"/>
</dbReference>